<evidence type="ECO:0000313" key="2">
    <source>
        <dbReference type="Proteomes" id="UP000192380"/>
    </source>
</evidence>
<accession>A0ABN4Z6E0</accession>
<sequence length="213" mass="23361">MLSNKSNRELVEAGHQFAKALDADMPLTEIAKLVSALSTRLDCAIVRGDELHQKLDAMAAESERNLRAAANELNTSWMLHKTMMSAQAALLCLSQGDIFSAKEWLGAITDDAIVEMPHDLNPDGLQEWFDSNMISNGGSNGFLTHREALELLRNRAPATAAYMDSVRADSWADALLMVKSAIFTDSLDHLDFLFNGKIEQLRSGTHDTAEKAG</sequence>
<name>A0ABN4Z6E0_PANSE</name>
<dbReference type="Proteomes" id="UP000192380">
    <property type="component" value="Chromosome"/>
</dbReference>
<protein>
    <submittedName>
        <fullName evidence="1">Uncharacterized protein</fullName>
    </submittedName>
</protein>
<dbReference type="RefSeq" id="WP_082999253.1">
    <property type="nucleotide sequence ID" value="NZ_CP017581.1"/>
</dbReference>
<organism evidence="1 2">
    <name type="scientific">Pantoea stewartii subsp. stewartii DC283</name>
    <dbReference type="NCBI Taxonomy" id="660596"/>
    <lineage>
        <taxon>Bacteria</taxon>
        <taxon>Pseudomonadati</taxon>
        <taxon>Pseudomonadota</taxon>
        <taxon>Gammaproteobacteria</taxon>
        <taxon>Enterobacterales</taxon>
        <taxon>Erwiniaceae</taxon>
        <taxon>Pantoea</taxon>
    </lineage>
</organism>
<dbReference type="EMBL" id="CP017581">
    <property type="protein sequence ID" value="ARF50818.1"/>
    <property type="molecule type" value="Genomic_DNA"/>
</dbReference>
<evidence type="ECO:0000313" key="1">
    <source>
        <dbReference type="EMBL" id="ARF50818.1"/>
    </source>
</evidence>
<gene>
    <name evidence="1" type="ORF">DSJ_16735</name>
</gene>
<proteinExistence type="predicted"/>
<keyword evidence="2" id="KW-1185">Reference proteome</keyword>
<reference evidence="1 2" key="1">
    <citation type="submission" date="2016-10" db="EMBL/GenBank/DDBJ databases">
        <title>Complete Genome Assembly of Pantoea stewartii subsp. stewartii DC283, a Corn Pathogen.</title>
        <authorList>
            <person name="Duong D.A."/>
            <person name="Stevens A.M."/>
            <person name="Jensen R.V."/>
        </authorList>
    </citation>
    <scope>NUCLEOTIDE SEQUENCE [LARGE SCALE GENOMIC DNA]</scope>
    <source>
        <strain evidence="1 2">DC283</strain>
    </source>
</reference>